<proteinExistence type="predicted"/>
<organism evidence="2">
    <name type="scientific">Emiliania huxleyi</name>
    <name type="common">Coccolithophore</name>
    <name type="synonym">Pontosphaera huxleyi</name>
    <dbReference type="NCBI Taxonomy" id="2903"/>
    <lineage>
        <taxon>Eukaryota</taxon>
        <taxon>Haptista</taxon>
        <taxon>Haptophyta</taxon>
        <taxon>Prymnesiophyceae</taxon>
        <taxon>Isochrysidales</taxon>
        <taxon>Noelaerhabdaceae</taxon>
        <taxon>Emiliania</taxon>
    </lineage>
</organism>
<evidence type="ECO:0008006" key="3">
    <source>
        <dbReference type="Google" id="ProtNLM"/>
    </source>
</evidence>
<reference evidence="2" key="1">
    <citation type="submission" date="2021-01" db="EMBL/GenBank/DDBJ databases">
        <authorList>
            <person name="Corre E."/>
            <person name="Pelletier E."/>
            <person name="Niang G."/>
            <person name="Scheremetjew M."/>
            <person name="Finn R."/>
            <person name="Kale V."/>
            <person name="Holt S."/>
            <person name="Cochrane G."/>
            <person name="Meng A."/>
            <person name="Brown T."/>
            <person name="Cohen L."/>
        </authorList>
    </citation>
    <scope>NUCLEOTIDE SEQUENCE</scope>
    <source>
        <strain evidence="2">379</strain>
    </source>
</reference>
<accession>A0A7S3S7A6</accession>
<sequence>MALALALLSGAGIALFAGGRPVARPAVAFCSSRVALADQDATRDASGTSWKEYARQREAGQLQGGSIDQAKADIQVFIDSGGDMEFDGGDSGGGVVGDGNTDLEDQHNSATLGALRGGIADLSAASQEVGRGRVKSAVDARTASAGKNYFGRSTGYADKKIEEITEDDLKTGRLDCVRAQQLENWFNQRAIHKVNKEQGQGVVHGAAPTSGQNVYIARDFMAQGVHRDGVQDGEISQADLATHLQELAKVPAQRLDGEEWGAITLDPAMPPTATYELRASPRNVAVQELDVKNSYNTFAPYRCVFTAGSSPLFSATPNAGTMNRRSGEPVHVIVRFSPTELVAGAEATLVFETEDFQHVYRFIGST</sequence>
<dbReference type="AlphaFoldDB" id="A0A7S3S7A6"/>
<evidence type="ECO:0000256" key="1">
    <source>
        <dbReference type="SAM" id="SignalP"/>
    </source>
</evidence>
<gene>
    <name evidence="2" type="ORF">EHUX00137_LOCUS15497</name>
</gene>
<feature type="signal peptide" evidence="1">
    <location>
        <begin position="1"/>
        <end position="19"/>
    </location>
</feature>
<protein>
    <recommendedName>
        <fullName evidence="3">MSP domain-containing protein</fullName>
    </recommendedName>
</protein>
<keyword evidence="1" id="KW-0732">Signal</keyword>
<feature type="chain" id="PRO_5030657762" description="MSP domain-containing protein" evidence="1">
    <location>
        <begin position="20"/>
        <end position="366"/>
    </location>
</feature>
<evidence type="ECO:0000313" key="2">
    <source>
        <dbReference type="EMBL" id="CAE0546281.1"/>
    </source>
</evidence>
<name>A0A7S3S7A6_EMIHU</name>
<dbReference type="EMBL" id="HBIR01020398">
    <property type="protein sequence ID" value="CAE0546281.1"/>
    <property type="molecule type" value="Transcribed_RNA"/>
</dbReference>